<dbReference type="OrthoDB" id="3797628at2759"/>
<feature type="compositionally biased region" description="Low complexity" evidence="1">
    <location>
        <begin position="52"/>
        <end position="63"/>
    </location>
</feature>
<sequence>MTRFRAFSSDTSSSEDEEETPTAPVKVFVKQPSKTSGDSDDDQQSESESESGSEVGSSSGKASSEMHEDELDSSPIRKRGKSETRDRNALVQDEDGEVLYAHEVSARVSSHGTPSKSPPAKTRPANRGDPTIIPWAQHVGVDPQKMHVMQTSLFRVPEEAAALKALNETTQPRISAKRLNLGGPNNQPLNPLNRKHSRDEDGDGLRPDSRERPSFAHHIQPPTFRPSRKYARVGITSSIANGSEGAYIDAGLAMGRSFRVGWGPAGQLVHVGSICSPMSTSHTSANTSTITITKTLPSLVSSRPEPNTLLSLSGISALAGKLLQHHLTHTTISPDESGIPSAVPTSPTNPAFTSTRTRTHAPASSPDPLNFSSFASLFPSTETTGPAPIFRLGSALFDPLELHLGRSKKSGGTITPTAITPDLRNRVTLLRRKTALSKWLEDVVKPSVDADLRMQANGSNGNLFLSYLITGLTYEFPPASYTAADAAFTHLTGHQISEACTTVADAGYLKLSTLLSQAGGDDLFKEDILSQLEIWKKDKLSPVSTAPNSGNHGLVGRGIWKLYNLLGGVIDQEEVDGGQSDYVCAGLDWKRVFGLFLWYGTGVDASVGDVVQVYENILLQHSRGTSNEIAKPLPKWAVNHSKQGLPLPMGSARSGLFSGSSSSSKDNLPEDPLYALIKLHSNPALSLSNALNPLSFAPSGLEWGIGMCWHLYIILSRVMRVRDFSDRGDPGTQTRGRKGRGSLSNGLGGKSQAESSTDGWSRDGDNDDFQPDGHSPSADLLTSTYAFELESWGMIQEASFVLLHLEGSMGREKAVKDLLARSGPKLDDWMTRALVGSLKLPMTWVDEAKAMHEYDSGKFYSAYELYISAECYNAAHSLALLELAPDAVIRKDWEVLGRLFSPFNTAGRRDKIDGWFVKGQVLLDYVETVTKLPKLLDEVAAENEERASIPDATQAEDIDRFSKRAPKIIALLPNIFHRNRTVDARHAASLEEMSKDLLKLIERAQPLLLSRIQEPTLNVLDGATKINLVRGIGYARFLQSIEA</sequence>
<dbReference type="STRING" id="93625.A0A409XNA5"/>
<feature type="region of interest" description="Disordered" evidence="1">
    <location>
        <begin position="1"/>
        <end position="131"/>
    </location>
</feature>
<dbReference type="Proteomes" id="UP000283269">
    <property type="component" value="Unassembled WGS sequence"/>
</dbReference>
<reference evidence="3 4" key="1">
    <citation type="journal article" date="2018" name="Evol. Lett.">
        <title>Horizontal gene cluster transfer increased hallucinogenic mushroom diversity.</title>
        <authorList>
            <person name="Reynolds H.T."/>
            <person name="Vijayakumar V."/>
            <person name="Gluck-Thaler E."/>
            <person name="Korotkin H.B."/>
            <person name="Matheny P.B."/>
            <person name="Slot J.C."/>
        </authorList>
    </citation>
    <scope>NUCLEOTIDE SEQUENCE [LARGE SCALE GENOMIC DNA]</scope>
    <source>
        <strain evidence="3 4">2631</strain>
    </source>
</reference>
<feature type="region of interest" description="Disordered" evidence="1">
    <location>
        <begin position="333"/>
        <end position="366"/>
    </location>
</feature>
<dbReference type="EMBL" id="NHYD01001071">
    <property type="protein sequence ID" value="PPQ92262.1"/>
    <property type="molecule type" value="Genomic_DNA"/>
</dbReference>
<evidence type="ECO:0000256" key="1">
    <source>
        <dbReference type="SAM" id="MobiDB-lite"/>
    </source>
</evidence>
<feature type="region of interest" description="Disordered" evidence="1">
    <location>
        <begin position="168"/>
        <end position="228"/>
    </location>
</feature>
<dbReference type="InterPro" id="IPR021967">
    <property type="entry name" value="Nup98_C"/>
</dbReference>
<dbReference type="AlphaFoldDB" id="A0A409XNA5"/>
<feature type="region of interest" description="Disordered" evidence="1">
    <location>
        <begin position="726"/>
        <end position="775"/>
    </location>
</feature>
<feature type="compositionally biased region" description="Low complexity" evidence="1">
    <location>
        <begin position="1"/>
        <end position="12"/>
    </location>
</feature>
<feature type="compositionally biased region" description="Basic and acidic residues" evidence="1">
    <location>
        <begin position="197"/>
        <end position="214"/>
    </location>
</feature>
<dbReference type="Gene3D" id="1.25.40.690">
    <property type="match status" value="1"/>
</dbReference>
<protein>
    <recommendedName>
        <fullName evidence="2">Nuclear pore complex protein NUP96 C-terminal domain-containing protein</fullName>
    </recommendedName>
</protein>
<name>A0A409XNA5_PSICY</name>
<evidence type="ECO:0000313" key="3">
    <source>
        <dbReference type="EMBL" id="PPQ92262.1"/>
    </source>
</evidence>
<dbReference type="Pfam" id="PF12110">
    <property type="entry name" value="Nup96"/>
    <property type="match status" value="1"/>
</dbReference>
<keyword evidence="4" id="KW-1185">Reference proteome</keyword>
<evidence type="ECO:0000259" key="2">
    <source>
        <dbReference type="Pfam" id="PF12110"/>
    </source>
</evidence>
<evidence type="ECO:0000313" key="4">
    <source>
        <dbReference type="Proteomes" id="UP000283269"/>
    </source>
</evidence>
<proteinExistence type="predicted"/>
<feature type="domain" description="Nuclear pore complex protein NUP96 C-terminal" evidence="2">
    <location>
        <begin position="486"/>
        <end position="852"/>
    </location>
</feature>
<organism evidence="3 4">
    <name type="scientific">Psilocybe cyanescens</name>
    <dbReference type="NCBI Taxonomy" id="93625"/>
    <lineage>
        <taxon>Eukaryota</taxon>
        <taxon>Fungi</taxon>
        <taxon>Dikarya</taxon>
        <taxon>Basidiomycota</taxon>
        <taxon>Agaricomycotina</taxon>
        <taxon>Agaricomycetes</taxon>
        <taxon>Agaricomycetidae</taxon>
        <taxon>Agaricales</taxon>
        <taxon>Agaricineae</taxon>
        <taxon>Strophariaceae</taxon>
        <taxon>Psilocybe</taxon>
    </lineage>
</organism>
<gene>
    <name evidence="3" type="ORF">CVT25_008570</name>
</gene>
<comment type="caution">
    <text evidence="3">The sequence shown here is derived from an EMBL/GenBank/DDBJ whole genome shotgun (WGS) entry which is preliminary data.</text>
</comment>
<feature type="compositionally biased region" description="Acidic residues" evidence="1">
    <location>
        <begin position="38"/>
        <end position="51"/>
    </location>
</feature>
<feature type="compositionally biased region" description="Low complexity" evidence="1">
    <location>
        <begin position="179"/>
        <end position="192"/>
    </location>
</feature>
<feature type="compositionally biased region" description="Polar residues" evidence="1">
    <location>
        <begin position="343"/>
        <end position="356"/>
    </location>
</feature>
<accession>A0A409XNA5</accession>
<dbReference type="InParanoid" id="A0A409XNA5"/>